<dbReference type="EMBL" id="JAZHOU010000001">
    <property type="protein sequence ID" value="MEF3077846.1"/>
    <property type="molecule type" value="Genomic_DNA"/>
</dbReference>
<dbReference type="RefSeq" id="WP_331808661.1">
    <property type="nucleotide sequence ID" value="NZ_JAZHOU010000001.1"/>
</dbReference>
<reference evidence="1 2" key="1">
    <citation type="submission" date="2024-02" db="EMBL/GenBank/DDBJ databases">
        <title>Winogradskyella poriferorum JCM 12885.</title>
        <authorList>
            <person name="Zhang D.-F."/>
            <person name="Fu Z.-Y."/>
        </authorList>
    </citation>
    <scope>NUCLEOTIDE SEQUENCE [LARGE SCALE GENOMIC DNA]</scope>
    <source>
        <strain evidence="1 2">JCM 12885</strain>
    </source>
</reference>
<evidence type="ECO:0000313" key="1">
    <source>
        <dbReference type="EMBL" id="MEF3077846.1"/>
    </source>
</evidence>
<dbReference type="SUPFAM" id="SSF52540">
    <property type="entry name" value="P-loop containing nucleoside triphosphate hydrolases"/>
    <property type="match status" value="1"/>
</dbReference>
<gene>
    <name evidence="1" type="primary">avs2</name>
    <name evidence="1" type="ORF">V1468_02415</name>
</gene>
<evidence type="ECO:0000313" key="2">
    <source>
        <dbReference type="Proteomes" id="UP001356704"/>
    </source>
</evidence>
<protein>
    <submittedName>
        <fullName evidence="1">AVAST type 2 anti-phage system protein Avs2</fullName>
    </submittedName>
</protein>
<dbReference type="InterPro" id="IPR027417">
    <property type="entry name" value="P-loop_NTPase"/>
</dbReference>
<dbReference type="NCBIfam" id="NF041813">
    <property type="entry name" value="Avs2"/>
    <property type="match status" value="1"/>
</dbReference>
<keyword evidence="2" id="KW-1185">Reference proteome</keyword>
<organism evidence="1 2">
    <name type="scientific">Winogradskyella poriferorum</name>
    <dbReference type="NCBI Taxonomy" id="307627"/>
    <lineage>
        <taxon>Bacteria</taxon>
        <taxon>Pseudomonadati</taxon>
        <taxon>Bacteroidota</taxon>
        <taxon>Flavobacteriia</taxon>
        <taxon>Flavobacteriales</taxon>
        <taxon>Flavobacteriaceae</taxon>
        <taxon>Winogradskyella</taxon>
    </lineage>
</organism>
<comment type="caution">
    <text evidence="1">The sequence shown here is derived from an EMBL/GenBank/DDBJ whole genome shotgun (WGS) entry which is preliminary data.</text>
</comment>
<accession>A0ABU7W1K5</accession>
<dbReference type="Proteomes" id="UP001356704">
    <property type="component" value="Unassembled WGS sequence"/>
</dbReference>
<name>A0ABU7W1K5_9FLAO</name>
<sequence>MITENDDKLISKVTVRLKKANDEGVIGTGVIYYQDNLKDNVYIITTAHSLYKDLDEFQDKYESIEIDFLNATNNSYKSLTIENVDENLISKSKDSDYAVLILEKEIVENLIGEIPKIKVVREKLDFSKFICKGFPMATMGKELDAIFPIWKQRMTEVDKFQLELRENYSEFNMKGFSGGGTFIAANGTIYLYGMFTRFREEEKGNVIYCQYTHSINHLLQSKYLPTISFDYLGKNNLTKGFFESQVNKAVINLGPRFSKQLNFKLPIAKLFNDLAFDNDFKFRFQKVFDIWLLESIYNPFSAESDLNYLKDKYLDLKLRVKTWVLENSYIVGEDIDYKWIEQEIKAFNAELYEEERKLYDLQYEEEKKNKEENKSKKTYSHRRPYENEIHRLSKIQRTNRDLLYNLDEKINISVTNNPILIIDGEAGSGKSHLMGDIASRRIESGLPTLLFLGQNFNSSNNVENNIIQFLDVNCTFSDLLDSLNDIGKQIGERIIILIDAINEGPGAKLWRDQLHGVINEVLTRPYIGLCVSIRTTYIKSIITESLKEDDRVNFIKHEGFKGNEYAALKMFCDFHNLKQPSFPILSPEFTNPLFLKIICEGVKNSVSREFPQGFQGVQKVFDLFLKSIDVKLEEKRDLYKNRNITNKVIKELAFKIFESDYKRISLEEANQIMDCKFSRYPNLLSDLIEESILIKNIYQDHSSDEENEVVYFAYERFGDFYLANELLKKYKKKEEVYLAFQKDSELGKLLEDSYYMHDGILEALATILPEKYDLEIFEVFNWIYEKVKALYNLTYEDRMSNHDFHSYRNLVSWLNGFFLDSLNWRTVDSIDDDKITTWFKKDMHSLGDEEWFLKLVELTAVKDHPFNSDRLHRILKRYSMAERDSFWQIHLRWYNGHDDDNNGFPIRRLIDWAWRENISGLIDEETARLCGQTLSWVLSSTNRVLRDQTTKALVNLLENQSGALIKILKAFENNDDFYIKERLYAIAYGCVLRTEDDASIVDIASYVYDLVFKDGNPPTHILLRDYARNIIEYCVYKEQKLDFDLSLVRPPYNTKLPKLPSIEEIAKYDVDNDSKEFDKEYGHVLNHIYFQVIEWDFGTKTVEPEFKHFYPISFKSKNEYKEFKRGLSKKKRKQLKSLKSIITTKTSFKRNKRRHLHFFTEEQYKDHINTIEKLYEKIIELINDKFNGDELDFIKNTLIPYFQGKAEMKEDRTWYRLNSQPFKRWIVQRVFELGYDVKLHGNYDKNFSKYGSVFSDETERIGEKYQWISLHEILAIVADNFKIKNEDFDGDRYSFYDGPWQLYTRDIDPIATTKIDSDKRFEDVFELDDPDKKEWWFDVEYNFWNKSNLEWSESIEDLPNIEDLLIKTDNLGQDWFFIEYFPEWREPKRLGEEKYMSDRKDLSFGVRAYLVENENRLKLLKFLKGKNLDGDWMPRNQGHYSKLFNREKFWSPAYNSILDEQEWRYILDKDTGAHTDFKIMVSTTNAKGIIDKDKSGANYKYDIPCKTLFKGLNLKYSSQDGDFINEHGELIVTNVNRKGTLIKKKSLIKYLEDNNLSIVWTVIGSKVAKSEDNFYHYKVPSGVYYLNDDKIEGDLKMFCRDD</sequence>
<proteinExistence type="predicted"/>